<dbReference type="InterPro" id="IPR050300">
    <property type="entry name" value="GDXG_lipolytic_enzyme"/>
</dbReference>
<dbReference type="Pfam" id="PF02230">
    <property type="entry name" value="Abhydrolase_2"/>
    <property type="match status" value="1"/>
</dbReference>
<gene>
    <name evidence="3" type="ORF">LCGC14_0092550</name>
</gene>
<protein>
    <recommendedName>
        <fullName evidence="2">Phospholipase/carboxylesterase/thioesterase domain-containing protein</fullName>
    </recommendedName>
</protein>
<dbReference type="PANTHER" id="PTHR48081:SF8">
    <property type="entry name" value="ALPHA_BETA HYDROLASE FOLD-3 DOMAIN-CONTAINING PROTEIN-RELATED"/>
    <property type="match status" value="1"/>
</dbReference>
<dbReference type="PANTHER" id="PTHR48081">
    <property type="entry name" value="AB HYDROLASE SUPERFAMILY PROTEIN C4A8.06C"/>
    <property type="match status" value="1"/>
</dbReference>
<sequence length="328" mass="35557">MLGRSIEYWPGLALAALLVSAPVMAEAASEQVLVKRDIVYGQGLIDADSQPRERDLLMDWYQPAAVSDEPRPAVIMAFGGSFLRGSKGDEHFHENGSQDSSMAEYCLAFARRGYNCFSIEYRLMQENPALAEAIPVDKLMPENLAITPQTTARIDFARQAQGLEPMDDKLRAQFWQALLSASEDMASAVAHVRSQSDKYSVDPERIAIGGFSAGAITAINAAYGRQLPVKAVLSMSGSTWGYLLPGHVGNSAPPLLQFVGQEDLPGVVRGSAAVAAALDDVGVERQMAWVPGFGHFYPMGAVSLAADFSKLSVEQRAVEFLQRQLMTQ</sequence>
<evidence type="ECO:0000313" key="3">
    <source>
        <dbReference type="EMBL" id="KKO03828.1"/>
    </source>
</evidence>
<dbReference type="InterPro" id="IPR029058">
    <property type="entry name" value="AB_hydrolase_fold"/>
</dbReference>
<evidence type="ECO:0000256" key="1">
    <source>
        <dbReference type="ARBA" id="ARBA00022801"/>
    </source>
</evidence>
<proteinExistence type="predicted"/>
<evidence type="ECO:0000259" key="2">
    <source>
        <dbReference type="Pfam" id="PF02230"/>
    </source>
</evidence>
<dbReference type="EMBL" id="LAZR01000025">
    <property type="protein sequence ID" value="KKO03828.1"/>
    <property type="molecule type" value="Genomic_DNA"/>
</dbReference>
<comment type="caution">
    <text evidence="3">The sequence shown here is derived from an EMBL/GenBank/DDBJ whole genome shotgun (WGS) entry which is preliminary data.</text>
</comment>
<dbReference type="AlphaFoldDB" id="A0A0F9VV55"/>
<dbReference type="SUPFAM" id="SSF53474">
    <property type="entry name" value="alpha/beta-Hydrolases"/>
    <property type="match status" value="1"/>
</dbReference>
<organism evidence="3">
    <name type="scientific">marine sediment metagenome</name>
    <dbReference type="NCBI Taxonomy" id="412755"/>
    <lineage>
        <taxon>unclassified sequences</taxon>
        <taxon>metagenomes</taxon>
        <taxon>ecological metagenomes</taxon>
    </lineage>
</organism>
<dbReference type="Gene3D" id="3.40.50.1820">
    <property type="entry name" value="alpha/beta hydrolase"/>
    <property type="match status" value="1"/>
</dbReference>
<feature type="domain" description="Phospholipase/carboxylesterase/thioesterase" evidence="2">
    <location>
        <begin position="197"/>
        <end position="295"/>
    </location>
</feature>
<reference evidence="3" key="1">
    <citation type="journal article" date="2015" name="Nature">
        <title>Complex archaea that bridge the gap between prokaryotes and eukaryotes.</title>
        <authorList>
            <person name="Spang A."/>
            <person name="Saw J.H."/>
            <person name="Jorgensen S.L."/>
            <person name="Zaremba-Niedzwiedzka K."/>
            <person name="Martijn J."/>
            <person name="Lind A.E."/>
            <person name="van Eijk R."/>
            <person name="Schleper C."/>
            <person name="Guy L."/>
            <person name="Ettema T.J."/>
        </authorList>
    </citation>
    <scope>NUCLEOTIDE SEQUENCE</scope>
</reference>
<accession>A0A0F9VV55</accession>
<keyword evidence="1" id="KW-0378">Hydrolase</keyword>
<dbReference type="GO" id="GO:0016787">
    <property type="term" value="F:hydrolase activity"/>
    <property type="evidence" value="ECO:0007669"/>
    <property type="project" value="UniProtKB-KW"/>
</dbReference>
<name>A0A0F9VV55_9ZZZZ</name>
<dbReference type="InterPro" id="IPR003140">
    <property type="entry name" value="PLipase/COase/thioEstase"/>
</dbReference>